<keyword evidence="3" id="KW-0862">Zinc</keyword>
<organism evidence="7 8">
    <name type="scientific">Linum trigynum</name>
    <dbReference type="NCBI Taxonomy" id="586398"/>
    <lineage>
        <taxon>Eukaryota</taxon>
        <taxon>Viridiplantae</taxon>
        <taxon>Streptophyta</taxon>
        <taxon>Embryophyta</taxon>
        <taxon>Tracheophyta</taxon>
        <taxon>Spermatophyta</taxon>
        <taxon>Magnoliopsida</taxon>
        <taxon>eudicotyledons</taxon>
        <taxon>Gunneridae</taxon>
        <taxon>Pentapetalae</taxon>
        <taxon>rosids</taxon>
        <taxon>fabids</taxon>
        <taxon>Malpighiales</taxon>
        <taxon>Linaceae</taxon>
        <taxon>Linum</taxon>
    </lineage>
</organism>
<evidence type="ECO:0000256" key="4">
    <source>
        <dbReference type="PROSITE-ProRule" id="PRU01343"/>
    </source>
</evidence>
<name>A0AAV2D3N8_9ROSI</name>
<keyword evidence="8" id="KW-1185">Reference proteome</keyword>
<proteinExistence type="predicted"/>
<dbReference type="PANTHER" id="PTHR33248">
    <property type="entry name" value="ZINC ION-BINDING PROTEIN"/>
    <property type="match status" value="1"/>
</dbReference>
<evidence type="ECO:0000313" key="8">
    <source>
        <dbReference type="Proteomes" id="UP001497516"/>
    </source>
</evidence>
<dbReference type="Proteomes" id="UP001497516">
    <property type="component" value="Chromosome 2"/>
</dbReference>
<evidence type="ECO:0000256" key="2">
    <source>
        <dbReference type="ARBA" id="ARBA00022771"/>
    </source>
</evidence>
<keyword evidence="5" id="KW-0472">Membrane</keyword>
<gene>
    <name evidence="7" type="ORF">LTRI10_LOCUS10381</name>
</gene>
<keyword evidence="5" id="KW-0812">Transmembrane</keyword>
<keyword evidence="5" id="KW-1133">Transmembrane helix</keyword>
<evidence type="ECO:0000256" key="5">
    <source>
        <dbReference type="SAM" id="Phobius"/>
    </source>
</evidence>
<evidence type="ECO:0000256" key="1">
    <source>
        <dbReference type="ARBA" id="ARBA00022723"/>
    </source>
</evidence>
<reference evidence="7 8" key="1">
    <citation type="submission" date="2024-04" db="EMBL/GenBank/DDBJ databases">
        <authorList>
            <person name="Fracassetti M."/>
        </authorList>
    </citation>
    <scope>NUCLEOTIDE SEQUENCE [LARGE SCALE GENOMIC DNA]</scope>
</reference>
<evidence type="ECO:0000259" key="6">
    <source>
        <dbReference type="PROSITE" id="PS51999"/>
    </source>
</evidence>
<accession>A0AAV2D3N8</accession>
<dbReference type="InterPro" id="IPR010666">
    <property type="entry name" value="Znf_GRF"/>
</dbReference>
<protein>
    <recommendedName>
        <fullName evidence="6">GRF-type domain-containing protein</fullName>
    </recommendedName>
</protein>
<evidence type="ECO:0000256" key="3">
    <source>
        <dbReference type="ARBA" id="ARBA00022833"/>
    </source>
</evidence>
<dbReference type="AlphaFoldDB" id="A0AAV2D3N8"/>
<evidence type="ECO:0000313" key="7">
    <source>
        <dbReference type="EMBL" id="CAL1365882.1"/>
    </source>
</evidence>
<sequence length="118" mass="13389">MATPFCRCGLASDLKTSWTEANPGRRFYGCSKYGTDGACNFFRWHDPVVDEHMKFVVLNFHRRIRELEKRQNGQGSKANGCPVFIFIVIALCLFFHLDGIGNVRSYLLNLADVIVSVL</sequence>
<dbReference type="EMBL" id="OZ034815">
    <property type="protein sequence ID" value="CAL1365882.1"/>
    <property type="molecule type" value="Genomic_DNA"/>
</dbReference>
<feature type="domain" description="GRF-type" evidence="6">
    <location>
        <begin position="6"/>
        <end position="48"/>
    </location>
</feature>
<dbReference type="GO" id="GO:0008270">
    <property type="term" value="F:zinc ion binding"/>
    <property type="evidence" value="ECO:0007669"/>
    <property type="project" value="UniProtKB-KW"/>
</dbReference>
<feature type="transmembrane region" description="Helical" evidence="5">
    <location>
        <begin position="78"/>
        <end position="97"/>
    </location>
</feature>
<keyword evidence="2 4" id="KW-0863">Zinc-finger</keyword>
<keyword evidence="1" id="KW-0479">Metal-binding</keyword>
<dbReference type="Pfam" id="PF06839">
    <property type="entry name" value="Zn_ribbon_GRF"/>
    <property type="match status" value="1"/>
</dbReference>
<dbReference type="PROSITE" id="PS51999">
    <property type="entry name" value="ZF_GRF"/>
    <property type="match status" value="1"/>
</dbReference>